<keyword evidence="1" id="KW-0812">Transmembrane</keyword>
<evidence type="ECO:0000313" key="3">
    <source>
        <dbReference type="EMBL" id="MBK6087076.1"/>
    </source>
</evidence>
<dbReference type="Proteomes" id="UP000633365">
    <property type="component" value="Unassembled WGS sequence"/>
</dbReference>
<name>A0A934TXM3_9FIRM</name>
<feature type="transmembrane region" description="Helical" evidence="1">
    <location>
        <begin position="218"/>
        <end position="238"/>
    </location>
</feature>
<dbReference type="GO" id="GO:0005886">
    <property type="term" value="C:plasma membrane"/>
    <property type="evidence" value="ECO:0007669"/>
    <property type="project" value="TreeGrafter"/>
</dbReference>
<dbReference type="CDD" id="cd01879">
    <property type="entry name" value="FeoB"/>
    <property type="match status" value="1"/>
</dbReference>
<dbReference type="EMBL" id="JAEQMG010000004">
    <property type="protein sequence ID" value="MBK6087076.1"/>
    <property type="molecule type" value="Genomic_DNA"/>
</dbReference>
<keyword evidence="1" id="KW-1133">Transmembrane helix</keyword>
<feature type="domain" description="FeoB-type G" evidence="2">
    <location>
        <begin position="2"/>
        <end position="164"/>
    </location>
</feature>
<evidence type="ECO:0000259" key="2">
    <source>
        <dbReference type="PROSITE" id="PS51711"/>
    </source>
</evidence>
<feature type="transmembrane region" description="Helical" evidence="1">
    <location>
        <begin position="281"/>
        <end position="302"/>
    </location>
</feature>
<dbReference type="RefSeq" id="WP_201426501.1">
    <property type="nucleotide sequence ID" value="NZ_JAEQMG010000004.1"/>
</dbReference>
<dbReference type="PROSITE" id="PS51711">
    <property type="entry name" value="G_FEOB"/>
    <property type="match status" value="1"/>
</dbReference>
<accession>A0A934TXM3</accession>
<dbReference type="Pfam" id="PF02421">
    <property type="entry name" value="FeoB_N"/>
    <property type="match status" value="1"/>
</dbReference>
<dbReference type="Gene3D" id="3.40.50.300">
    <property type="entry name" value="P-loop containing nucleotide triphosphate hydrolases"/>
    <property type="match status" value="1"/>
</dbReference>
<dbReference type="SUPFAM" id="SSF52540">
    <property type="entry name" value="P-loop containing nucleoside triphosphate hydrolases"/>
    <property type="match status" value="1"/>
</dbReference>
<dbReference type="AlphaFoldDB" id="A0A934TXM3"/>
<dbReference type="PANTHER" id="PTHR43185:SF1">
    <property type="entry name" value="FE(2+) TRANSPORTER FEOB"/>
    <property type="match status" value="1"/>
</dbReference>
<dbReference type="PANTHER" id="PTHR43185">
    <property type="entry name" value="FERROUS IRON TRANSPORT PROTEIN B"/>
    <property type="match status" value="1"/>
</dbReference>
<keyword evidence="4" id="KW-1185">Reference proteome</keyword>
<dbReference type="InterPro" id="IPR030389">
    <property type="entry name" value="G_FEOB_dom"/>
</dbReference>
<dbReference type="InterPro" id="IPR027417">
    <property type="entry name" value="P-loop_NTPase"/>
</dbReference>
<comment type="caution">
    <text evidence="3">The sequence shown here is derived from an EMBL/GenBank/DDBJ whole genome shotgun (WGS) entry which is preliminary data.</text>
</comment>
<reference evidence="3" key="1">
    <citation type="submission" date="2021-01" db="EMBL/GenBank/DDBJ databases">
        <title>Genome public.</title>
        <authorList>
            <person name="Liu C."/>
            <person name="Sun Q."/>
        </authorList>
    </citation>
    <scope>NUCLEOTIDE SEQUENCE</scope>
    <source>
        <strain evidence="3">M6</strain>
    </source>
</reference>
<organism evidence="3 4">
    <name type="scientific">Ruminococcus difficilis</name>
    <dbReference type="NCBI Taxonomy" id="2763069"/>
    <lineage>
        <taxon>Bacteria</taxon>
        <taxon>Bacillati</taxon>
        <taxon>Bacillota</taxon>
        <taxon>Clostridia</taxon>
        <taxon>Eubacteriales</taxon>
        <taxon>Oscillospiraceae</taxon>
        <taxon>Ruminococcus</taxon>
    </lineage>
</organism>
<proteinExistence type="predicted"/>
<dbReference type="GO" id="GO:0005525">
    <property type="term" value="F:GTP binding"/>
    <property type="evidence" value="ECO:0007669"/>
    <property type="project" value="InterPro"/>
</dbReference>
<evidence type="ECO:0000256" key="1">
    <source>
        <dbReference type="SAM" id="Phobius"/>
    </source>
</evidence>
<dbReference type="InterPro" id="IPR050860">
    <property type="entry name" value="FeoB_GTPase"/>
</dbReference>
<protein>
    <submittedName>
        <fullName evidence="3">Ferrous iron transporter B</fullName>
    </submittedName>
</protein>
<gene>
    <name evidence="3" type="ORF">JKK62_00085</name>
</gene>
<keyword evidence="1" id="KW-0472">Membrane</keyword>
<evidence type="ECO:0000313" key="4">
    <source>
        <dbReference type="Proteomes" id="UP000633365"/>
    </source>
</evidence>
<sequence>MTYEIALAGNPNVGKSTVFNALTGLKQHTGNWTGKTVELCTGMFKYRDNLFSVTDLPGTYSMRGFSKEESVSRKYLSEKKPDCVIIVADSNVLERNLSYVLEILQLQRNAVLCLNMNDEARRNGTVINTEKLSKELGIPVLKTCAVKKAGLDELKQTVLNICEKPSFSQDEMNTDTFLLNNALLLSKKSKEICDKCVSYRNNTKRSGRLDKILTSKSTGIPIMLALFALLFWITAVGANYPSEWLSALFAFIKERLYELSDCIHVSEFLSGILIDGVYTTLSWVVSVMLPPMAIFFPLFSIIEDSGYLPRIAFNLDKFFSRCGANGKQSLSMCLVSDWRYLSLFCR</sequence>
<dbReference type="GO" id="GO:0015093">
    <property type="term" value="F:ferrous iron transmembrane transporter activity"/>
    <property type="evidence" value="ECO:0007669"/>
    <property type="project" value="TreeGrafter"/>
</dbReference>